<comment type="caution">
    <text evidence="1">The sequence shown here is derived from an EMBL/GenBank/DDBJ whole genome shotgun (WGS) entry which is preliminary data.</text>
</comment>
<reference evidence="2" key="1">
    <citation type="journal article" date="2015" name="PLoS Genet.">
        <title>The dynamic genome and transcriptome of the human fungal pathogen Blastomyces and close relative Emmonsia.</title>
        <authorList>
            <person name="Munoz J.F."/>
            <person name="Gauthier G.M."/>
            <person name="Desjardins C.A."/>
            <person name="Gallo J.E."/>
            <person name="Holder J."/>
            <person name="Sullivan T.D."/>
            <person name="Marty A.J."/>
            <person name="Carmen J.C."/>
            <person name="Chen Z."/>
            <person name="Ding L."/>
            <person name="Gujja S."/>
            <person name="Magrini V."/>
            <person name="Misas E."/>
            <person name="Mitreva M."/>
            <person name="Priest M."/>
            <person name="Saif S."/>
            <person name="Whiston E.A."/>
            <person name="Young S."/>
            <person name="Zeng Q."/>
            <person name="Goldman W.E."/>
            <person name="Mardis E.R."/>
            <person name="Taylor J.W."/>
            <person name="McEwen J.G."/>
            <person name="Clay O.K."/>
            <person name="Klein B.S."/>
            <person name="Cuomo C.A."/>
        </authorList>
    </citation>
    <scope>NUCLEOTIDE SEQUENCE [LARGE SCALE GENOMIC DNA]</scope>
    <source>
        <strain evidence="2">UAMH 139</strain>
    </source>
</reference>
<accession>A0A0H1B7Y6</accession>
<protein>
    <submittedName>
        <fullName evidence="1">Uncharacterized protein</fullName>
    </submittedName>
</protein>
<dbReference type="Proteomes" id="UP000053573">
    <property type="component" value="Unassembled WGS sequence"/>
</dbReference>
<name>A0A0H1B7Y6_9EURO</name>
<evidence type="ECO:0000313" key="1">
    <source>
        <dbReference type="EMBL" id="KLJ05346.1"/>
    </source>
</evidence>
<organism evidence="1 2">
    <name type="scientific">Blastomyces silverae</name>
    <dbReference type="NCBI Taxonomy" id="2060906"/>
    <lineage>
        <taxon>Eukaryota</taxon>
        <taxon>Fungi</taxon>
        <taxon>Dikarya</taxon>
        <taxon>Ascomycota</taxon>
        <taxon>Pezizomycotina</taxon>
        <taxon>Eurotiomycetes</taxon>
        <taxon>Eurotiomycetidae</taxon>
        <taxon>Onygenales</taxon>
        <taxon>Ajellomycetaceae</taxon>
        <taxon>Blastomyces</taxon>
    </lineage>
</organism>
<sequence length="173" mass="19524">MRCHSYPGASIMLLNTLGRIMQNRPYSFLAPRVSSSMCSRTLAAKRILQTLELLLPASIVPGLVVKYLVLSLNRSSALQSLSKCARPRDGAQRSWTFCQACPNRATVEGLLNLLAIDWGISSLQRPTKPFVAYCRTSRPTHQFKTFKSARKRFPKRFLRLSAPKSSPRPRMRT</sequence>
<dbReference type="EMBL" id="LDEV01003700">
    <property type="protein sequence ID" value="KLJ05346.1"/>
    <property type="molecule type" value="Genomic_DNA"/>
</dbReference>
<dbReference type="AlphaFoldDB" id="A0A0H1B7Y6"/>
<gene>
    <name evidence="1" type="ORF">EMPG_11193</name>
</gene>
<proteinExistence type="predicted"/>
<evidence type="ECO:0000313" key="2">
    <source>
        <dbReference type="Proteomes" id="UP000053573"/>
    </source>
</evidence>
<keyword evidence="2" id="KW-1185">Reference proteome</keyword>